<dbReference type="EMBL" id="JACHLR010000001">
    <property type="protein sequence ID" value="MBB4857133.1"/>
    <property type="molecule type" value="Genomic_DNA"/>
</dbReference>
<dbReference type="EC" id="6.3.4.15" evidence="2"/>
<dbReference type="GO" id="GO:0004077">
    <property type="term" value="F:biotin--[biotin carboxyl-carrier protein] ligase activity"/>
    <property type="evidence" value="ECO:0007669"/>
    <property type="project" value="UniProtKB-EC"/>
</dbReference>
<dbReference type="InterPro" id="IPR011335">
    <property type="entry name" value="Restrct_endonuc-II-like"/>
</dbReference>
<protein>
    <submittedName>
        <fullName evidence="2">BirA family biotin operon repressor/biotin-[acetyl-CoA-carboxylase] ligase</fullName>
        <ecNumber evidence="2">6.3.4.15</ecNumber>
    </submittedName>
</protein>
<dbReference type="RefSeq" id="WP_246381098.1">
    <property type="nucleotide sequence ID" value="NZ_JACHLR010000001.1"/>
</dbReference>
<dbReference type="Proteomes" id="UP000555448">
    <property type="component" value="Unassembled WGS sequence"/>
</dbReference>
<evidence type="ECO:0000313" key="2">
    <source>
        <dbReference type="EMBL" id="MBB4857133.1"/>
    </source>
</evidence>
<dbReference type="Gene3D" id="3.40.960.10">
    <property type="entry name" value="VSR Endonuclease"/>
    <property type="match status" value="1"/>
</dbReference>
<comment type="caution">
    <text evidence="2">The sequence shown here is derived from an EMBL/GenBank/DDBJ whole genome shotgun (WGS) entry which is preliminary data.</text>
</comment>
<accession>A0A7W7K7S1</accession>
<dbReference type="Pfam" id="PF04480">
    <property type="entry name" value="DUF559"/>
    <property type="match status" value="1"/>
</dbReference>
<evidence type="ECO:0000259" key="1">
    <source>
        <dbReference type="Pfam" id="PF04480"/>
    </source>
</evidence>
<dbReference type="InterPro" id="IPR047216">
    <property type="entry name" value="Endonuclease_DUF559_bact"/>
</dbReference>
<reference evidence="2 3" key="1">
    <citation type="submission" date="2020-08" db="EMBL/GenBank/DDBJ databases">
        <title>Functional genomics of gut bacteria from endangered species of beetles.</title>
        <authorList>
            <person name="Carlos-Shanley C."/>
        </authorList>
    </citation>
    <scope>NUCLEOTIDE SEQUENCE [LARGE SCALE GENOMIC DNA]</scope>
    <source>
        <strain evidence="2 3">S00245</strain>
    </source>
</reference>
<organism evidence="2 3">
    <name type="scientific">Novosphingobium chloroacetimidivorans</name>
    <dbReference type="NCBI Taxonomy" id="1428314"/>
    <lineage>
        <taxon>Bacteria</taxon>
        <taxon>Pseudomonadati</taxon>
        <taxon>Pseudomonadota</taxon>
        <taxon>Alphaproteobacteria</taxon>
        <taxon>Sphingomonadales</taxon>
        <taxon>Sphingomonadaceae</taxon>
        <taxon>Novosphingobium</taxon>
    </lineage>
</organism>
<name>A0A7W7K7S1_9SPHN</name>
<sequence>MKKRMTPVAKKLRREPTEAEKRLWSRLRASQLGVQFTRQFAIERHVLDFACRSLKLAVELDCGQHADSPADDLRTEIIELHGYRVIRFWNNEVLQNTDGVLTVLMQELDLGRNRV</sequence>
<gene>
    <name evidence="2" type="ORF">HNO88_000430</name>
</gene>
<keyword evidence="3" id="KW-1185">Reference proteome</keyword>
<proteinExistence type="predicted"/>
<feature type="domain" description="DUF559" evidence="1">
    <location>
        <begin position="4"/>
        <end position="108"/>
    </location>
</feature>
<dbReference type="InterPro" id="IPR007569">
    <property type="entry name" value="DUF559"/>
</dbReference>
<dbReference type="AlphaFoldDB" id="A0A7W7K7S1"/>
<dbReference type="CDD" id="cd01038">
    <property type="entry name" value="Endonuclease_DUF559"/>
    <property type="match status" value="1"/>
</dbReference>
<dbReference type="PANTHER" id="PTHR38590:SF1">
    <property type="entry name" value="BLL0828 PROTEIN"/>
    <property type="match status" value="1"/>
</dbReference>
<dbReference type="SUPFAM" id="SSF52980">
    <property type="entry name" value="Restriction endonuclease-like"/>
    <property type="match status" value="1"/>
</dbReference>
<dbReference type="PANTHER" id="PTHR38590">
    <property type="entry name" value="BLL0828 PROTEIN"/>
    <property type="match status" value="1"/>
</dbReference>
<evidence type="ECO:0000313" key="3">
    <source>
        <dbReference type="Proteomes" id="UP000555448"/>
    </source>
</evidence>
<keyword evidence="2" id="KW-0436">Ligase</keyword>